<evidence type="ECO:0000256" key="2">
    <source>
        <dbReference type="SAM" id="SignalP"/>
    </source>
</evidence>
<dbReference type="GO" id="GO:0050660">
    <property type="term" value="F:flavin adenine dinucleotide binding"/>
    <property type="evidence" value="ECO:0007669"/>
    <property type="project" value="TreeGrafter"/>
</dbReference>
<dbReference type="Pfam" id="PF13738">
    <property type="entry name" value="Pyr_redox_3"/>
    <property type="match status" value="1"/>
</dbReference>
<dbReference type="InterPro" id="IPR036188">
    <property type="entry name" value="FAD/NAD-bd_sf"/>
</dbReference>
<accession>A0A7R9BJR9</accession>
<evidence type="ECO:0000313" key="4">
    <source>
        <dbReference type="Proteomes" id="UP000678499"/>
    </source>
</evidence>
<gene>
    <name evidence="3" type="ORF">NMOB1V02_LOCUS4394</name>
</gene>
<name>A0A7R9BJR9_9CRUS</name>
<dbReference type="Gene3D" id="3.50.50.60">
    <property type="entry name" value="FAD/NAD(P)-binding domain"/>
    <property type="match status" value="2"/>
</dbReference>
<feature type="chain" id="PRO_5036210084" description="FAD-dependent oxidoreductase domain-containing protein 2" evidence="2">
    <location>
        <begin position="20"/>
        <end position="974"/>
    </location>
</feature>
<evidence type="ECO:0008006" key="5">
    <source>
        <dbReference type="Google" id="ProtNLM"/>
    </source>
</evidence>
<evidence type="ECO:0000313" key="3">
    <source>
        <dbReference type="EMBL" id="CAD7276641.1"/>
    </source>
</evidence>
<dbReference type="AlphaFoldDB" id="A0A7R9BJR9"/>
<organism evidence="3">
    <name type="scientific">Notodromas monacha</name>
    <dbReference type="NCBI Taxonomy" id="399045"/>
    <lineage>
        <taxon>Eukaryota</taxon>
        <taxon>Metazoa</taxon>
        <taxon>Ecdysozoa</taxon>
        <taxon>Arthropoda</taxon>
        <taxon>Crustacea</taxon>
        <taxon>Oligostraca</taxon>
        <taxon>Ostracoda</taxon>
        <taxon>Podocopa</taxon>
        <taxon>Podocopida</taxon>
        <taxon>Cypridocopina</taxon>
        <taxon>Cypridoidea</taxon>
        <taxon>Cyprididae</taxon>
        <taxon>Notodromas</taxon>
    </lineage>
</organism>
<dbReference type="InterPro" id="IPR050982">
    <property type="entry name" value="Auxin_biosynth/cation_transpt"/>
</dbReference>
<dbReference type="InterPro" id="IPR036249">
    <property type="entry name" value="Thioredoxin-like_sf"/>
</dbReference>
<protein>
    <recommendedName>
        <fullName evidence="5">FAD-dependent oxidoreductase domain-containing protein 2</fullName>
    </recommendedName>
</protein>
<dbReference type="GO" id="GO:0005788">
    <property type="term" value="C:endoplasmic reticulum lumen"/>
    <property type="evidence" value="ECO:0007669"/>
    <property type="project" value="TreeGrafter"/>
</dbReference>
<dbReference type="OrthoDB" id="66881at2759"/>
<feature type="signal peptide" evidence="2">
    <location>
        <begin position="1"/>
        <end position="19"/>
    </location>
</feature>
<dbReference type="SUPFAM" id="SSF52833">
    <property type="entry name" value="Thioredoxin-like"/>
    <property type="match status" value="1"/>
</dbReference>
<reference evidence="3" key="1">
    <citation type="submission" date="2020-11" db="EMBL/GenBank/DDBJ databases">
        <authorList>
            <person name="Tran Van P."/>
        </authorList>
    </citation>
    <scope>NUCLEOTIDE SEQUENCE</scope>
</reference>
<sequence length="974" mass="110962">MHVLGTVVLILVSGGLCMSQDQADKTNNNIQTHDYCIIGAGPAGLQLGYFMERAGRDYIIYERNNVSGSFFAKYPRHRKLISINKISTGRTNHLYNERHDWNSLLSDDDSLLFKHYSKEFFPPTEPLLDYLEDYRKKLGIKVQFNTEVKNMRRVANGERTDGYNFIMNDQEGKTMLCKVAIVASGMQKSNMVSFKGSEYVENYSEFDTDPQKYWGKTILILGRGNSAFETADELYKVANFVHMVSRTRVKLSWNTHYVGDVRGLNNAIVDTYQLKSLDGLLEFDVNRLTLSKKNGRLYAAVNWGDKYNDTSLYPRVKPQSEDNFANFPFRSPYDHVISCLGWKFDGSFLHEDSQQIPFGKAPKYPAIRYDYQSWVTRDLYFAGTNSHSVDFRKAAGGFIHGFRYTARALHKILEYRYHGIPWPAKTFPVTQLLNMLVKRINEAPGTYQMVSFLGDVVILKGDTFLLLEEFPVKLLPHFLDITGQTGSKFLVIINEYGPGFSAPDVDTLGPYRAITGGAMEAHNSNFLHPVVYFYDGWLPSEEDFSALPTETWKFALPKPDKVHHVVEDFLSMWTASTVHILPIRRFLEDVLGQDMRLYFNSHCFELGLNFANVPAGCKAYLQGQGLDMTLGDAVNIVNYMQGTTEKLGTGLPKCHMEEDKLNHNAINRTELLQKRLNDVYKSQNSLFPHDFVSDEEEVEAFRFIYDDSVPESLLEDDEVRSLWRWSRSVIAHQAAEYPFVKLTEANYNKHVTEMAFGIVLFGVSFDPVSRTTEEYLSDLVAEYAQMSGTKKPLIAVVDCWDWTRICEKAMITEYPTIKLLKNGDFKPYTSQISKPALRTALKLIAMNFPVRLNSVAEVDKFLSDAHMVDVGVESAVVLSYPQLYSADRESFNFLDDLYGKVPVAICCNSSARHEEFYAKYGRSLGLMHSRKEPWAVIAHSADTYMDHMEKASVLPPKNAVASFLQDQTLPIFVS</sequence>
<dbReference type="Gene3D" id="3.40.30.10">
    <property type="entry name" value="Glutaredoxin"/>
    <property type="match status" value="1"/>
</dbReference>
<dbReference type="PANTHER" id="PTHR43539">
    <property type="entry name" value="FLAVIN-BINDING MONOOXYGENASE-LIKE PROTEIN (AFU_ORTHOLOGUE AFUA_4G09220)"/>
    <property type="match status" value="1"/>
</dbReference>
<dbReference type="EMBL" id="OA882707">
    <property type="protein sequence ID" value="CAD7276641.1"/>
    <property type="molecule type" value="Genomic_DNA"/>
</dbReference>
<keyword evidence="2" id="KW-0732">Signal</keyword>
<dbReference type="Proteomes" id="UP000678499">
    <property type="component" value="Unassembled WGS sequence"/>
</dbReference>
<dbReference type="PANTHER" id="PTHR43539:SF23">
    <property type="entry name" value="FAD-DEPENDENT OXIDOREDUCTASE DOMAIN-CONTAINING PROTEIN 2"/>
    <property type="match status" value="1"/>
</dbReference>
<proteinExistence type="predicted"/>
<dbReference type="SUPFAM" id="SSF51905">
    <property type="entry name" value="FAD/NAD(P)-binding domain"/>
    <property type="match status" value="1"/>
</dbReference>
<dbReference type="GO" id="GO:0036503">
    <property type="term" value="P:ERAD pathway"/>
    <property type="evidence" value="ECO:0007669"/>
    <property type="project" value="TreeGrafter"/>
</dbReference>
<dbReference type="GO" id="GO:0004497">
    <property type="term" value="F:monooxygenase activity"/>
    <property type="evidence" value="ECO:0007669"/>
    <property type="project" value="TreeGrafter"/>
</dbReference>
<keyword evidence="1" id="KW-0560">Oxidoreductase</keyword>
<keyword evidence="4" id="KW-1185">Reference proteome</keyword>
<evidence type="ECO:0000256" key="1">
    <source>
        <dbReference type="ARBA" id="ARBA00023002"/>
    </source>
</evidence>
<dbReference type="EMBL" id="CAJPEX010000670">
    <property type="protein sequence ID" value="CAG0916793.1"/>
    <property type="molecule type" value="Genomic_DNA"/>
</dbReference>
<dbReference type="CDD" id="cd02961">
    <property type="entry name" value="PDI_a_family"/>
    <property type="match status" value="1"/>
</dbReference>